<dbReference type="SUPFAM" id="SSF52047">
    <property type="entry name" value="RNI-like"/>
    <property type="match status" value="1"/>
</dbReference>
<organism evidence="2 3">
    <name type="scientific">Spraguea lophii (strain 42_110)</name>
    <name type="common">Microsporidian parasite</name>
    <dbReference type="NCBI Taxonomy" id="1358809"/>
    <lineage>
        <taxon>Eukaryota</taxon>
        <taxon>Fungi</taxon>
        <taxon>Fungi incertae sedis</taxon>
        <taxon>Microsporidia</taxon>
        <taxon>Spragueidae</taxon>
        <taxon>Spraguea</taxon>
    </lineage>
</organism>
<dbReference type="InParanoid" id="S7W6L2"/>
<dbReference type="PANTHER" id="PTHR45752:SF187">
    <property type="entry name" value="LEUCINE-RICH REPEAT AND IQ DOMAIN-CONTAINING PROTEIN 4"/>
    <property type="match status" value="1"/>
</dbReference>
<feature type="signal peptide" evidence="1">
    <location>
        <begin position="1"/>
        <end position="20"/>
    </location>
</feature>
<dbReference type="Proteomes" id="UP000014978">
    <property type="component" value="Unassembled WGS sequence"/>
</dbReference>
<keyword evidence="1" id="KW-0732">Signal</keyword>
<dbReference type="EMBL" id="ATCN01000777">
    <property type="protein sequence ID" value="EPR78450.1"/>
    <property type="molecule type" value="Genomic_DNA"/>
</dbReference>
<keyword evidence="3" id="KW-1185">Reference proteome</keyword>
<dbReference type="Gene3D" id="3.80.10.10">
    <property type="entry name" value="Ribonuclease Inhibitor"/>
    <property type="match status" value="1"/>
</dbReference>
<dbReference type="InterPro" id="IPR032675">
    <property type="entry name" value="LRR_dom_sf"/>
</dbReference>
<gene>
    <name evidence="2" type="ORF">SLOPH_1320</name>
</gene>
<accession>S7W6L2</accession>
<proteinExistence type="predicted"/>
<protein>
    <submittedName>
        <fullName evidence="2">Leucine rich repeat protein</fullName>
    </submittedName>
</protein>
<sequence>MFKILLTLLLIASFIKNTNLLFNKILDNKNKISLKEVVSDFVGSLYYIKNIVIVVNVNEYGKPNPLTRCIIPKNIIGLHINNSNDYEDVEFIFTDKTNIKYLKLTYFYTKIYLPIDRLLKHYQQLENLEFYNTDFCNINITSLSSLKVLKGQNWCITSFPKNFSDLKIRDLFLKGCLFRYMALVEYFSGKTNNVTNVKSLFKEIFNNKYLNNIDLTNNNIGSYDIDFSGFSGTILNLSRNRIKSLNISICSLRNLEVLNLSANFISQVPASICNLVNLKELNLSYNDSNNCTIILPLKSLKLLNISFTKTNLTLDFKYHIENFTLINRNNHHLEIKSLKSDKAVISLFVNDFLSDIDESAHNRYSITLTSQLFNLFNVQKLTVNITSFRFFKTRFYNLATLQLLCIIFDNSRYNECEEKKYLRDFTAKTNNLLNITTLKYLQKTKRELGIGLLEIITVKYFYIYNCIINSNLQNISYMIRLEELHFVSCMFITNIENIILNHETLKNIQFRNNTIPYDMDQKRIRINLLKKNLHMPILNS</sequence>
<evidence type="ECO:0000256" key="1">
    <source>
        <dbReference type="SAM" id="SignalP"/>
    </source>
</evidence>
<reference evidence="3" key="1">
    <citation type="journal article" date="2013" name="PLoS Genet.">
        <title>The genome of Spraguea lophii and the basis of host-microsporidian interactions.</title>
        <authorList>
            <person name="Campbell S.E."/>
            <person name="Williams T.A."/>
            <person name="Yousuf A."/>
            <person name="Soanes D.M."/>
            <person name="Paszkiewicz K.H."/>
            <person name="Williams B.A.P."/>
        </authorList>
    </citation>
    <scope>NUCLEOTIDE SEQUENCE [LARGE SCALE GENOMIC DNA]</scope>
    <source>
        <strain evidence="3">42_110</strain>
    </source>
</reference>
<dbReference type="PROSITE" id="PS51450">
    <property type="entry name" value="LRR"/>
    <property type="match status" value="1"/>
</dbReference>
<feature type="chain" id="PRO_5004545906" evidence="1">
    <location>
        <begin position="21"/>
        <end position="540"/>
    </location>
</feature>
<dbReference type="STRING" id="1358809.S7W6L2"/>
<dbReference type="HOGENOM" id="CLU_511508_0_0_1"/>
<dbReference type="PANTHER" id="PTHR45752">
    <property type="entry name" value="LEUCINE-RICH REPEAT-CONTAINING"/>
    <property type="match status" value="1"/>
</dbReference>
<dbReference type="AlphaFoldDB" id="S7W6L2"/>
<evidence type="ECO:0000313" key="3">
    <source>
        <dbReference type="Proteomes" id="UP000014978"/>
    </source>
</evidence>
<dbReference type="VEuPathDB" id="MicrosporidiaDB:SLOPH_1320"/>
<dbReference type="InterPro" id="IPR001611">
    <property type="entry name" value="Leu-rich_rpt"/>
</dbReference>
<dbReference type="OrthoDB" id="184583at2759"/>
<dbReference type="Pfam" id="PF13855">
    <property type="entry name" value="LRR_8"/>
    <property type="match status" value="1"/>
</dbReference>
<dbReference type="InterPro" id="IPR050715">
    <property type="entry name" value="LRR-SigEffector_domain"/>
</dbReference>
<name>S7W6L2_SPRLO</name>
<comment type="caution">
    <text evidence="2">The sequence shown here is derived from an EMBL/GenBank/DDBJ whole genome shotgun (WGS) entry which is preliminary data.</text>
</comment>
<evidence type="ECO:0000313" key="2">
    <source>
        <dbReference type="EMBL" id="EPR78450.1"/>
    </source>
</evidence>